<keyword evidence="2" id="KW-1185">Reference proteome</keyword>
<dbReference type="Pfam" id="PF01547">
    <property type="entry name" value="SBP_bac_1"/>
    <property type="match status" value="1"/>
</dbReference>
<name>A0A1H5YNJ7_9ACTN</name>
<dbReference type="Proteomes" id="UP000236732">
    <property type="component" value="Unassembled WGS sequence"/>
</dbReference>
<dbReference type="PANTHER" id="PTHR43649">
    <property type="entry name" value="ARABINOSE-BINDING PROTEIN-RELATED"/>
    <property type="match status" value="1"/>
</dbReference>
<proteinExistence type="predicted"/>
<accession>A0A1H5YNJ7</accession>
<dbReference type="PROSITE" id="PS51257">
    <property type="entry name" value="PROKAR_LIPOPROTEIN"/>
    <property type="match status" value="1"/>
</dbReference>
<evidence type="ECO:0000313" key="1">
    <source>
        <dbReference type="EMBL" id="SEG25057.1"/>
    </source>
</evidence>
<dbReference type="CDD" id="cd13585">
    <property type="entry name" value="PBP2_TMBP_like"/>
    <property type="match status" value="1"/>
</dbReference>
<evidence type="ECO:0000313" key="2">
    <source>
        <dbReference type="Proteomes" id="UP000236732"/>
    </source>
</evidence>
<dbReference type="InterPro" id="IPR006059">
    <property type="entry name" value="SBP"/>
</dbReference>
<organism evidence="1 2">
    <name type="scientific">Nonomuraea solani</name>
    <dbReference type="NCBI Taxonomy" id="1144553"/>
    <lineage>
        <taxon>Bacteria</taxon>
        <taxon>Bacillati</taxon>
        <taxon>Actinomycetota</taxon>
        <taxon>Actinomycetes</taxon>
        <taxon>Streptosporangiales</taxon>
        <taxon>Streptosporangiaceae</taxon>
        <taxon>Nonomuraea</taxon>
    </lineage>
</organism>
<dbReference type="SUPFAM" id="SSF53850">
    <property type="entry name" value="Periplasmic binding protein-like II"/>
    <property type="match status" value="1"/>
</dbReference>
<dbReference type="RefSeq" id="WP_200823817.1">
    <property type="nucleotide sequence ID" value="NZ_FNVT01000002.1"/>
</dbReference>
<sequence>MTGGSTRLQTRTRRLLGAMAVVVLGATAVGCGSTSGSSGGSGGDGPVTLEFAQWWAPELPAGSFDKLMSEFTAQNPTIKVKLLSGPYASTKQQLVSGAASRTLPDVVGLDGAWVSDFAKQGSIADLSELMTAAKYDSSQLASQIQIKGKTYMIPVVNFVYPLFVNNDLLAKAGIKTPPSTRTEFSEAAKKISALGGNVKGWALPLDTAVPNGVQNDVMSWLWASGGSMLTKDGKPDLTGQGVKNTVNFVKSLNDAGVIAPGTLTMKEQDKVEKFATGQVGMVIDSLAHITLIKKNNPKLDFTVVPIPAEDGYTGKRGIPYASWGIGVAESSEHKAEAFKLVQFLMNKQANAQLSTLANGFPGNKTAEPDFSTSDPLFKTAFDIYKAGYPANEFVGLPKSEDLMRSFDEQLQLALTGKQSVDDALNKAQQAWAPVL</sequence>
<keyword evidence="1" id="KW-0762">Sugar transport</keyword>
<keyword evidence="1" id="KW-0813">Transport</keyword>
<reference evidence="1 2" key="1">
    <citation type="submission" date="2016-10" db="EMBL/GenBank/DDBJ databases">
        <authorList>
            <person name="de Groot N.N."/>
        </authorList>
    </citation>
    <scope>NUCLEOTIDE SEQUENCE [LARGE SCALE GENOMIC DNA]</scope>
    <source>
        <strain evidence="1 2">CGMCC 4.7037</strain>
    </source>
</reference>
<dbReference type="InterPro" id="IPR050490">
    <property type="entry name" value="Bact_solute-bd_prot1"/>
</dbReference>
<dbReference type="AlphaFoldDB" id="A0A1H5YNJ7"/>
<dbReference type="EMBL" id="FNVT01000002">
    <property type="protein sequence ID" value="SEG25057.1"/>
    <property type="molecule type" value="Genomic_DNA"/>
</dbReference>
<dbReference type="Gene3D" id="3.40.190.10">
    <property type="entry name" value="Periplasmic binding protein-like II"/>
    <property type="match status" value="1"/>
</dbReference>
<protein>
    <submittedName>
        <fullName evidence="1">Multiple sugar transport system substrate-binding protein</fullName>
    </submittedName>
</protein>
<dbReference type="PANTHER" id="PTHR43649:SF30">
    <property type="entry name" value="ABC TRANSPORTER SUBSTRATE-BINDING PROTEIN"/>
    <property type="match status" value="1"/>
</dbReference>
<gene>
    <name evidence="1" type="ORF">SAMN05444920_102343</name>
</gene>